<comment type="caution">
    <text evidence="7">The sequence shown here is derived from an EMBL/GenBank/DDBJ whole genome shotgun (WGS) entry which is preliminary data.</text>
</comment>
<dbReference type="STRING" id="90262.A0A1X2IFU2"/>
<dbReference type="EMBL" id="MCGE01000012">
    <property type="protein sequence ID" value="ORZ15787.1"/>
    <property type="molecule type" value="Genomic_DNA"/>
</dbReference>
<proteinExistence type="predicted"/>
<feature type="domain" description="C3H1-type" evidence="6">
    <location>
        <begin position="409"/>
        <end position="437"/>
    </location>
</feature>
<dbReference type="OrthoDB" id="410307at2759"/>
<feature type="domain" description="C3H1-type" evidence="6">
    <location>
        <begin position="358"/>
        <end position="381"/>
    </location>
</feature>
<gene>
    <name evidence="7" type="ORF">BCR42DRAFT_42835</name>
</gene>
<dbReference type="PROSITE" id="PS50103">
    <property type="entry name" value="ZF_C3H1"/>
    <property type="match status" value="4"/>
</dbReference>
<accession>A0A1X2IFU2</accession>
<dbReference type="SUPFAM" id="SSF90229">
    <property type="entry name" value="CCCH zinc finger"/>
    <property type="match status" value="2"/>
</dbReference>
<sequence length="685" mass="75716">MPSNSEMLDHISKLTNAIQQRRMEQQQPRYPQRPPPSSHPSYRYSGAAAGGRGSFTTGYPANSMNKSTYRPSAFPHNKSLVLNNTSQPSHSSPRPYATSPIPPRPRPQMFMNKTLNNASTITHQHSPATTPEIRSPTTTPHRSLVLNNNSNIILGDKRTRSKPIATSSLSSISQLPRQSQNMKLIIRHSKVPGTKSTSTSTYNNSDGQKIVVINGVPFINLGKKLVRQDTLNKATPATTKGGSGAPRVLIRKLVKRRDRSNNLVLRKPSLKPAKPIKRQRLDRKGNAVYIRKPDGYEQKGVNGNTLVLRTSSSSTTATKHQTTSNNKPTTYCGTFTRYGTCPKGTRCRFLHDPSHVAICVGYLMTKTCRNGSRCRLSHTPSPHNTPHCRHFQRMRCSNDPCPFAHVRVRPDAPLCRPFGVEGYCAKGSTCKNLHVIVCPTFAVVGKCTNQRCKFPHVASTAPTTAPTVKKNEHPTNSTSTTTTSNANKTTTTTSPSSSLTSASASKPLKKTQWIRPDLQATLDQQRKIKKQQQQQQQQQAMQAPLEQHHGKSADMDGNEDEDDGGTAAEEEDGFVPLFGDDDEDDDNDTEWNQYLIKNPEDVEEISSFRFSDTAADGNEDDDDEEEEGGDEKDDGMDEDGSEEEEEGIVYEEISDEDLVSDDSSVEEIYEEVSDDDDVGDVDGTM</sequence>
<feature type="zinc finger region" description="C3H1-type" evidence="4">
    <location>
        <begin position="409"/>
        <end position="437"/>
    </location>
</feature>
<feature type="domain" description="C3H1-type" evidence="6">
    <location>
        <begin position="326"/>
        <end position="354"/>
    </location>
</feature>
<organism evidence="7 8">
    <name type="scientific">Absidia repens</name>
    <dbReference type="NCBI Taxonomy" id="90262"/>
    <lineage>
        <taxon>Eukaryota</taxon>
        <taxon>Fungi</taxon>
        <taxon>Fungi incertae sedis</taxon>
        <taxon>Mucoromycota</taxon>
        <taxon>Mucoromycotina</taxon>
        <taxon>Mucoromycetes</taxon>
        <taxon>Mucorales</taxon>
        <taxon>Cunninghamellaceae</taxon>
        <taxon>Absidia</taxon>
    </lineage>
</organism>
<evidence type="ECO:0000256" key="5">
    <source>
        <dbReference type="SAM" id="MobiDB-lite"/>
    </source>
</evidence>
<feature type="compositionally biased region" description="Acidic residues" evidence="5">
    <location>
        <begin position="617"/>
        <end position="685"/>
    </location>
</feature>
<feature type="compositionally biased region" description="Low complexity" evidence="5">
    <location>
        <begin position="474"/>
        <end position="506"/>
    </location>
</feature>
<evidence type="ECO:0000256" key="1">
    <source>
        <dbReference type="ARBA" id="ARBA00022723"/>
    </source>
</evidence>
<keyword evidence="2 4" id="KW-0863">Zinc-finger</keyword>
<feature type="region of interest" description="Disordered" evidence="5">
    <location>
        <begin position="461"/>
        <end position="685"/>
    </location>
</feature>
<evidence type="ECO:0000256" key="2">
    <source>
        <dbReference type="ARBA" id="ARBA00022771"/>
    </source>
</evidence>
<feature type="region of interest" description="Disordered" evidence="5">
    <location>
        <begin position="1"/>
        <end position="107"/>
    </location>
</feature>
<name>A0A1X2IFU2_9FUNG</name>
<feature type="zinc finger region" description="C3H1-type" evidence="4">
    <location>
        <begin position="358"/>
        <end position="381"/>
    </location>
</feature>
<dbReference type="Proteomes" id="UP000193560">
    <property type="component" value="Unassembled WGS sequence"/>
</dbReference>
<feature type="compositionally biased region" description="Acidic residues" evidence="5">
    <location>
        <begin position="556"/>
        <end position="589"/>
    </location>
</feature>
<evidence type="ECO:0000313" key="7">
    <source>
        <dbReference type="EMBL" id="ORZ15787.1"/>
    </source>
</evidence>
<dbReference type="GO" id="GO:0005634">
    <property type="term" value="C:nucleus"/>
    <property type="evidence" value="ECO:0007669"/>
    <property type="project" value="TreeGrafter"/>
</dbReference>
<dbReference type="FunFam" id="4.10.1000.10:FF:000035">
    <property type="entry name" value="CCCH zinc finger protein, variant"/>
    <property type="match status" value="1"/>
</dbReference>
<dbReference type="PANTHER" id="PTHR46156:SF1">
    <property type="entry name" value="ZINC FINGER CCCH DOMAIN-CONTAINING PROTEIN 3"/>
    <property type="match status" value="1"/>
</dbReference>
<evidence type="ECO:0000256" key="3">
    <source>
        <dbReference type="ARBA" id="ARBA00022833"/>
    </source>
</evidence>
<dbReference type="SMART" id="SM00356">
    <property type="entry name" value="ZnF_C3H1"/>
    <property type="match status" value="5"/>
</dbReference>
<feature type="compositionally biased region" description="Polar residues" evidence="5">
    <location>
        <begin position="80"/>
        <end position="92"/>
    </location>
</feature>
<feature type="zinc finger region" description="C3H1-type" evidence="4">
    <location>
        <begin position="382"/>
        <end position="408"/>
    </location>
</feature>
<feature type="compositionally biased region" description="Polar residues" evidence="5">
    <location>
        <begin position="55"/>
        <end position="70"/>
    </location>
</feature>
<dbReference type="GO" id="GO:0008270">
    <property type="term" value="F:zinc ion binding"/>
    <property type="evidence" value="ECO:0007669"/>
    <property type="project" value="UniProtKB-KW"/>
</dbReference>
<dbReference type="PANTHER" id="PTHR46156">
    <property type="entry name" value="CCCH ZINGC FINGER"/>
    <property type="match status" value="1"/>
</dbReference>
<evidence type="ECO:0000259" key="6">
    <source>
        <dbReference type="PROSITE" id="PS50103"/>
    </source>
</evidence>
<keyword evidence="8" id="KW-1185">Reference proteome</keyword>
<dbReference type="InterPro" id="IPR036855">
    <property type="entry name" value="Znf_CCCH_sf"/>
</dbReference>
<keyword evidence="1 4" id="KW-0479">Metal-binding</keyword>
<evidence type="ECO:0000256" key="4">
    <source>
        <dbReference type="PROSITE-ProRule" id="PRU00723"/>
    </source>
</evidence>
<dbReference type="Pfam" id="PF00642">
    <property type="entry name" value="zf-CCCH"/>
    <property type="match status" value="1"/>
</dbReference>
<reference evidence="7 8" key="1">
    <citation type="submission" date="2016-07" db="EMBL/GenBank/DDBJ databases">
        <title>Pervasive Adenine N6-methylation of Active Genes in Fungi.</title>
        <authorList>
            <consortium name="DOE Joint Genome Institute"/>
            <person name="Mondo S.J."/>
            <person name="Dannebaum R.O."/>
            <person name="Kuo R.C."/>
            <person name="Labutti K."/>
            <person name="Haridas S."/>
            <person name="Kuo A."/>
            <person name="Salamov A."/>
            <person name="Ahrendt S.R."/>
            <person name="Lipzen A."/>
            <person name="Sullivan W."/>
            <person name="Andreopoulos W.B."/>
            <person name="Clum A."/>
            <person name="Lindquist E."/>
            <person name="Daum C."/>
            <person name="Ramamoorthy G.K."/>
            <person name="Gryganskyi A."/>
            <person name="Culley D."/>
            <person name="Magnuson J.K."/>
            <person name="James T.Y."/>
            <person name="O'Malley M.A."/>
            <person name="Stajich J.E."/>
            <person name="Spatafora J.W."/>
            <person name="Visel A."/>
            <person name="Grigoriev I.V."/>
        </authorList>
    </citation>
    <scope>NUCLEOTIDE SEQUENCE [LARGE SCALE GENOMIC DNA]</scope>
    <source>
        <strain evidence="7 8">NRRL 1336</strain>
    </source>
</reference>
<feature type="domain" description="C3H1-type" evidence="6">
    <location>
        <begin position="382"/>
        <end position="408"/>
    </location>
</feature>
<dbReference type="InterPro" id="IPR000571">
    <property type="entry name" value="Znf_CCCH"/>
</dbReference>
<dbReference type="Gene3D" id="4.10.1000.10">
    <property type="entry name" value="Zinc finger, CCCH-type"/>
    <property type="match status" value="2"/>
</dbReference>
<protein>
    <recommendedName>
        <fullName evidence="6">C3H1-type domain-containing protein</fullName>
    </recommendedName>
</protein>
<dbReference type="Gene3D" id="6.10.250.3220">
    <property type="match status" value="1"/>
</dbReference>
<dbReference type="AlphaFoldDB" id="A0A1X2IFU2"/>
<keyword evidence="3 4" id="KW-0862">Zinc</keyword>
<feature type="region of interest" description="Disordered" evidence="5">
    <location>
        <begin position="122"/>
        <end position="142"/>
    </location>
</feature>
<feature type="zinc finger region" description="C3H1-type" evidence="4">
    <location>
        <begin position="326"/>
        <end position="354"/>
    </location>
</feature>
<evidence type="ECO:0000313" key="8">
    <source>
        <dbReference type="Proteomes" id="UP000193560"/>
    </source>
</evidence>